<organism evidence="3 4">
    <name type="scientific">Halocaridina rubra</name>
    <name type="common">Hawaiian red shrimp</name>
    <dbReference type="NCBI Taxonomy" id="373956"/>
    <lineage>
        <taxon>Eukaryota</taxon>
        <taxon>Metazoa</taxon>
        <taxon>Ecdysozoa</taxon>
        <taxon>Arthropoda</taxon>
        <taxon>Crustacea</taxon>
        <taxon>Multicrustacea</taxon>
        <taxon>Malacostraca</taxon>
        <taxon>Eumalacostraca</taxon>
        <taxon>Eucarida</taxon>
        <taxon>Decapoda</taxon>
        <taxon>Pleocyemata</taxon>
        <taxon>Caridea</taxon>
        <taxon>Atyoidea</taxon>
        <taxon>Atyidae</taxon>
        <taxon>Halocaridina</taxon>
    </lineage>
</organism>
<feature type="compositionally biased region" description="Low complexity" evidence="1">
    <location>
        <begin position="253"/>
        <end position="265"/>
    </location>
</feature>
<accession>A0AAN8XK33</accession>
<name>A0AAN8XK33_HALRR</name>
<protein>
    <submittedName>
        <fullName evidence="3">Uncharacterized protein</fullName>
    </submittedName>
</protein>
<feature type="region of interest" description="Disordered" evidence="1">
    <location>
        <begin position="221"/>
        <end position="265"/>
    </location>
</feature>
<feature type="chain" id="PRO_5042906926" evidence="2">
    <location>
        <begin position="20"/>
        <end position="378"/>
    </location>
</feature>
<feature type="signal peptide" evidence="2">
    <location>
        <begin position="1"/>
        <end position="19"/>
    </location>
</feature>
<dbReference type="AlphaFoldDB" id="A0AAN8XK33"/>
<comment type="caution">
    <text evidence="3">The sequence shown here is derived from an EMBL/GenBank/DDBJ whole genome shotgun (WGS) entry which is preliminary data.</text>
</comment>
<feature type="compositionally biased region" description="Polar residues" evidence="1">
    <location>
        <begin position="63"/>
        <end position="82"/>
    </location>
</feature>
<feature type="compositionally biased region" description="Polar residues" evidence="1">
    <location>
        <begin position="97"/>
        <end position="108"/>
    </location>
</feature>
<feature type="region of interest" description="Disordered" evidence="1">
    <location>
        <begin position="63"/>
        <end position="119"/>
    </location>
</feature>
<dbReference type="EMBL" id="JAXCGZ010002166">
    <property type="protein sequence ID" value="KAK7084266.1"/>
    <property type="molecule type" value="Genomic_DNA"/>
</dbReference>
<proteinExistence type="predicted"/>
<evidence type="ECO:0000256" key="1">
    <source>
        <dbReference type="SAM" id="MobiDB-lite"/>
    </source>
</evidence>
<dbReference type="Proteomes" id="UP001381693">
    <property type="component" value="Unassembled WGS sequence"/>
</dbReference>
<evidence type="ECO:0000313" key="4">
    <source>
        <dbReference type="Proteomes" id="UP001381693"/>
    </source>
</evidence>
<feature type="compositionally biased region" description="Polar residues" evidence="1">
    <location>
        <begin position="221"/>
        <end position="252"/>
    </location>
</feature>
<keyword evidence="4" id="KW-1185">Reference proteome</keyword>
<sequence length="378" mass="41951">MYIRIHLFLVSAFLCMCIAYPTAVSRNRNTESFVIRNKLRKLIPTLVESSNFPVFSSPEITNSFSQSTVQDEESNITQSSSLRADMPLPAEEIDEPSPSSYNKGSAVSESPIEKNREIASTSTLRSINVSPGYKNKELSHSTGNSSEEAQLSIVEGFDKSKSQSYQGFVITPVLPLPEIINNPMYSVVTKNYKDHQGHYSFPNDPNGQVFSSTTERPIQLTSISSPNNANTPEEPSGTTSNPVPSVTPENVITSTSTAHSHGHSISTSVPNINMEQAPGAVSDIITAVSDLILRIREFQKDMYGQSPEKFVGFFPDFMRRTFEASARLEGRSINEEEIQVIRDMMNMEQAVKDYSTKVAIELQHPNSDGTFDLQYRNI</sequence>
<keyword evidence="2" id="KW-0732">Signal</keyword>
<evidence type="ECO:0000313" key="3">
    <source>
        <dbReference type="EMBL" id="KAK7084266.1"/>
    </source>
</evidence>
<gene>
    <name evidence="3" type="ORF">SK128_010995</name>
</gene>
<evidence type="ECO:0000256" key="2">
    <source>
        <dbReference type="SAM" id="SignalP"/>
    </source>
</evidence>
<reference evidence="3 4" key="1">
    <citation type="submission" date="2023-11" db="EMBL/GenBank/DDBJ databases">
        <title>Halocaridina rubra genome assembly.</title>
        <authorList>
            <person name="Smith C."/>
        </authorList>
    </citation>
    <scope>NUCLEOTIDE SEQUENCE [LARGE SCALE GENOMIC DNA]</scope>
    <source>
        <strain evidence="3">EP-1</strain>
        <tissue evidence="3">Whole</tissue>
    </source>
</reference>